<evidence type="ECO:0000256" key="1">
    <source>
        <dbReference type="ARBA" id="ARBA00008779"/>
    </source>
</evidence>
<dbReference type="EMBL" id="VDCS01000003">
    <property type="protein sequence ID" value="TNJ46038.1"/>
    <property type="molecule type" value="Genomic_DNA"/>
</dbReference>
<evidence type="ECO:0000313" key="6">
    <source>
        <dbReference type="Proteomes" id="UP000308713"/>
    </source>
</evidence>
<evidence type="ECO:0000256" key="3">
    <source>
        <dbReference type="SAM" id="SignalP"/>
    </source>
</evidence>
<feature type="domain" description="Sulfatase N-terminal" evidence="4">
    <location>
        <begin position="33"/>
        <end position="311"/>
    </location>
</feature>
<dbReference type="Gene3D" id="3.40.720.10">
    <property type="entry name" value="Alkaline Phosphatase, subunit A"/>
    <property type="match status" value="1"/>
</dbReference>
<feature type="signal peptide" evidence="3">
    <location>
        <begin position="1"/>
        <end position="25"/>
    </location>
</feature>
<dbReference type="CDD" id="cd16027">
    <property type="entry name" value="SGSH"/>
    <property type="match status" value="1"/>
</dbReference>
<dbReference type="Proteomes" id="UP000308713">
    <property type="component" value="Unassembled WGS sequence"/>
</dbReference>
<dbReference type="PANTHER" id="PTHR42693:SF53">
    <property type="entry name" value="ENDO-4-O-SULFATASE"/>
    <property type="match status" value="1"/>
</dbReference>
<evidence type="ECO:0000259" key="4">
    <source>
        <dbReference type="Pfam" id="PF00884"/>
    </source>
</evidence>
<dbReference type="InterPro" id="IPR000917">
    <property type="entry name" value="Sulfatase_N"/>
</dbReference>
<dbReference type="OrthoDB" id="9789742at2"/>
<comment type="caution">
    <text evidence="5">The sequence shown here is derived from an EMBL/GenBank/DDBJ whole genome shotgun (WGS) entry which is preliminary data.</text>
</comment>
<dbReference type="GO" id="GO:0004065">
    <property type="term" value="F:arylsulfatase activity"/>
    <property type="evidence" value="ECO:0007669"/>
    <property type="project" value="TreeGrafter"/>
</dbReference>
<dbReference type="Gene3D" id="1.25.10.10">
    <property type="entry name" value="Leucine-rich Repeat Variant"/>
    <property type="match status" value="1"/>
</dbReference>
<sequence length="659" mass="75605">MKEFMSLPKLIMFLSLCAISTCVSGQHSIQTKPNILCLVIEDTSSYQFGCYGNKDINTPNIDALALKGIKYTNASSNAPHCSPARSTLITGCYATSFGMDIHREDYDTPENIFFPNYLRKAGYFCTNNVKTDYNTKLDNKSIWDECSTNATYNSINRKPNQPFFSVFNTTATHMGLVRTITIEGRPDFKEYGIDINKLNMPPHIPDLPEMRSDEAFQLKASQESDQWVNAYLNDLKLKGLDGNTIIFFFSDHGGCLPRGKGFPFESGLKIPLIVYIPPAWAKKLDIKTGYIETRNVGFVDFAPTFLSIAGVNIPDFMEGIPFLGKKVEESRKLQFGFRSNQENYHFDPSRTVSDGRFKYIKNYIPHKPFCLRNLYQWGMPANQAWDTYIISGICKNEDWLIPYKPKEDEMLFDLENDPWELNNLANNSNFKEKLKFLREEMAKHVRETHDLGFFPREMRTKKKNGLYKWVKDVKFPLELLYSSAELAGSASNEDIPELLRLLKSEYAVLRYWATVAFCHLGSTNKLKIAPKSLIKAIEDEDLEVATMASEAICYMDNFELGVDKLINLFRNNFNPAYSSLETLTWYPEQKKSLKKYSPIFRKIALGENKNEQGYQGLVLRARSIQVNLNDIPITDLFTEKEKKDGIKKNKTGRKFIYPN</sequence>
<dbReference type="InterPro" id="IPR017850">
    <property type="entry name" value="Alkaline_phosphatase_core_sf"/>
</dbReference>
<dbReference type="SUPFAM" id="SSF53649">
    <property type="entry name" value="Alkaline phosphatase-like"/>
    <property type="match status" value="1"/>
</dbReference>
<evidence type="ECO:0000313" key="5">
    <source>
        <dbReference type="EMBL" id="TNJ46038.1"/>
    </source>
</evidence>
<feature type="chain" id="PRO_5023139903" evidence="3">
    <location>
        <begin position="26"/>
        <end position="659"/>
    </location>
</feature>
<dbReference type="RefSeq" id="WP_139695052.1">
    <property type="nucleotide sequence ID" value="NZ_CP074074.1"/>
</dbReference>
<dbReference type="InterPro" id="IPR016024">
    <property type="entry name" value="ARM-type_fold"/>
</dbReference>
<proteinExistence type="inferred from homology"/>
<accession>A0A5C4SP33</accession>
<comment type="similarity">
    <text evidence="1">Belongs to the sulfatase family.</text>
</comment>
<keyword evidence="6" id="KW-1185">Reference proteome</keyword>
<dbReference type="InterPro" id="IPR011989">
    <property type="entry name" value="ARM-like"/>
</dbReference>
<evidence type="ECO:0000256" key="2">
    <source>
        <dbReference type="ARBA" id="ARBA00022801"/>
    </source>
</evidence>
<dbReference type="Pfam" id="PF00884">
    <property type="entry name" value="Sulfatase"/>
    <property type="match status" value="1"/>
</dbReference>
<organism evidence="5 6">
    <name type="scientific">Allotamlana fucoidanivorans</name>
    <dbReference type="NCBI Taxonomy" id="2583814"/>
    <lineage>
        <taxon>Bacteria</taxon>
        <taxon>Pseudomonadati</taxon>
        <taxon>Bacteroidota</taxon>
        <taxon>Flavobacteriia</taxon>
        <taxon>Flavobacteriales</taxon>
        <taxon>Flavobacteriaceae</taxon>
        <taxon>Allotamlana</taxon>
    </lineage>
</organism>
<dbReference type="SUPFAM" id="SSF48371">
    <property type="entry name" value="ARM repeat"/>
    <property type="match status" value="1"/>
</dbReference>
<gene>
    <name evidence="5" type="ORF">FGF67_03310</name>
</gene>
<protein>
    <submittedName>
        <fullName evidence="5">Sulfatase</fullName>
    </submittedName>
</protein>
<dbReference type="InterPro" id="IPR050738">
    <property type="entry name" value="Sulfatase"/>
</dbReference>
<dbReference type="PANTHER" id="PTHR42693">
    <property type="entry name" value="ARYLSULFATASE FAMILY MEMBER"/>
    <property type="match status" value="1"/>
</dbReference>
<name>A0A5C4SP33_9FLAO</name>
<reference evidence="5 6" key="1">
    <citation type="submission" date="2019-05" db="EMBL/GenBank/DDBJ databases">
        <title>Tamlana fucoidanivorans sp. nov., isolated from the surface of algae collected from Fujian province in China.</title>
        <authorList>
            <person name="Li J."/>
        </authorList>
    </citation>
    <scope>NUCLEOTIDE SEQUENCE [LARGE SCALE GENOMIC DNA]</scope>
    <source>
        <strain evidence="5 6">CW2-9</strain>
    </source>
</reference>
<dbReference type="AlphaFoldDB" id="A0A5C4SP33"/>
<keyword evidence="2" id="KW-0378">Hydrolase</keyword>
<keyword evidence="3" id="KW-0732">Signal</keyword>